<dbReference type="EMBL" id="HACA01023302">
    <property type="protein sequence ID" value="CDW40663.1"/>
    <property type="molecule type" value="Transcribed_RNA"/>
</dbReference>
<organism evidence="1">
    <name type="scientific">Lepeophtheirus salmonis</name>
    <name type="common">Salmon louse</name>
    <name type="synonym">Caligus salmonis</name>
    <dbReference type="NCBI Taxonomy" id="72036"/>
    <lineage>
        <taxon>Eukaryota</taxon>
        <taxon>Metazoa</taxon>
        <taxon>Ecdysozoa</taxon>
        <taxon>Arthropoda</taxon>
        <taxon>Crustacea</taxon>
        <taxon>Multicrustacea</taxon>
        <taxon>Hexanauplia</taxon>
        <taxon>Copepoda</taxon>
        <taxon>Siphonostomatoida</taxon>
        <taxon>Caligidae</taxon>
        <taxon>Lepeophtheirus</taxon>
    </lineage>
</organism>
<name>A0A0K2UQY7_LEPSM</name>
<protein>
    <submittedName>
        <fullName evidence="1">Uncharacterized protein</fullName>
    </submittedName>
</protein>
<reference evidence="1" key="1">
    <citation type="submission" date="2014-05" db="EMBL/GenBank/DDBJ databases">
        <authorList>
            <person name="Chronopoulou M."/>
        </authorList>
    </citation>
    <scope>NUCLEOTIDE SEQUENCE</scope>
    <source>
        <tissue evidence="1">Whole organism</tissue>
    </source>
</reference>
<proteinExistence type="predicted"/>
<evidence type="ECO:0000313" key="1">
    <source>
        <dbReference type="EMBL" id="CDW40663.1"/>
    </source>
</evidence>
<sequence>LFSKFQTLLLLFFFSKKKKRGQSSLNHYLIIIKKFYPVPSIFNQLITRRYFYCDTQPFPKEKL</sequence>
<accession>A0A0K2UQY7</accession>
<feature type="non-terminal residue" evidence="1">
    <location>
        <position position="1"/>
    </location>
</feature>
<dbReference type="AlphaFoldDB" id="A0A0K2UQY7"/>